<sequence length="184" mass="21056">MPTKQPPLGSLALQAPQSPQVVHVSPSTCHDLSVFKEILREYRRLDDTITMRLNRANAAMRDSDRAESSAGNIQEQACSNIWRELVGNWKRRTELVGYCVRVVDQSLAEKRSVLEDDGEDASARRQAQGQIYAEEVKRTQIHNELRVEAIIRKRAVEAFRSRCRFFVPPVTDHEGRDIWEKAAQ</sequence>
<dbReference type="GO" id="GO:0005758">
    <property type="term" value="C:mitochondrial intermembrane space"/>
    <property type="evidence" value="ECO:0007669"/>
    <property type="project" value="InterPro"/>
</dbReference>
<name>A0A9P3PE62_LYOSH</name>
<dbReference type="PANTHER" id="PTHR31905">
    <property type="entry name" value="COILED-COIL DOMAIN-CONTAINING PROTEIN 58"/>
    <property type="match status" value="1"/>
</dbReference>
<dbReference type="PANTHER" id="PTHR31905:SF2">
    <property type="entry name" value="PROTEIN MIX23"/>
    <property type="match status" value="1"/>
</dbReference>
<dbReference type="Pfam" id="PF09774">
    <property type="entry name" value="MIX23"/>
    <property type="match status" value="1"/>
</dbReference>
<organism evidence="2 3">
    <name type="scientific">Lyophyllum shimeji</name>
    <name type="common">Hon-shimeji</name>
    <name type="synonym">Tricholoma shimeji</name>
    <dbReference type="NCBI Taxonomy" id="47721"/>
    <lineage>
        <taxon>Eukaryota</taxon>
        <taxon>Fungi</taxon>
        <taxon>Dikarya</taxon>
        <taxon>Basidiomycota</taxon>
        <taxon>Agaricomycotina</taxon>
        <taxon>Agaricomycetes</taxon>
        <taxon>Agaricomycetidae</taxon>
        <taxon>Agaricales</taxon>
        <taxon>Tricholomatineae</taxon>
        <taxon>Lyophyllaceae</taxon>
        <taxon>Lyophyllum</taxon>
    </lineage>
</organism>
<evidence type="ECO:0000313" key="3">
    <source>
        <dbReference type="Proteomes" id="UP001063166"/>
    </source>
</evidence>
<protein>
    <submittedName>
        <fullName evidence="2">Caffeine-induced death protein 2</fullName>
    </submittedName>
</protein>
<dbReference type="InterPro" id="IPR019171">
    <property type="entry name" value="MIX23"/>
</dbReference>
<dbReference type="EMBL" id="BRPK01000001">
    <property type="protein sequence ID" value="GLB33798.1"/>
    <property type="molecule type" value="Genomic_DNA"/>
</dbReference>
<proteinExistence type="inferred from homology"/>
<dbReference type="Proteomes" id="UP001063166">
    <property type="component" value="Unassembled WGS sequence"/>
</dbReference>
<comment type="similarity">
    <text evidence="1">Belongs to the MIX23 family.</text>
</comment>
<reference evidence="2" key="1">
    <citation type="submission" date="2022-07" db="EMBL/GenBank/DDBJ databases">
        <title>The genome of Lyophyllum shimeji provides insight into the initial evolution of ectomycorrhizal fungal genome.</title>
        <authorList>
            <person name="Kobayashi Y."/>
            <person name="Shibata T."/>
            <person name="Hirakawa H."/>
            <person name="Shigenobu S."/>
            <person name="Nishiyama T."/>
            <person name="Yamada A."/>
            <person name="Hasebe M."/>
            <person name="Kawaguchi M."/>
        </authorList>
    </citation>
    <scope>NUCLEOTIDE SEQUENCE</scope>
    <source>
        <strain evidence="2">AT787</strain>
    </source>
</reference>
<keyword evidence="3" id="KW-1185">Reference proteome</keyword>
<dbReference type="AlphaFoldDB" id="A0A9P3PE62"/>
<dbReference type="OrthoDB" id="5593818at2759"/>
<accession>A0A9P3PE62</accession>
<comment type="caution">
    <text evidence="2">The sequence shown here is derived from an EMBL/GenBank/DDBJ whole genome shotgun (WGS) entry which is preliminary data.</text>
</comment>
<evidence type="ECO:0000256" key="1">
    <source>
        <dbReference type="ARBA" id="ARBA00024204"/>
    </source>
</evidence>
<evidence type="ECO:0000313" key="2">
    <source>
        <dbReference type="EMBL" id="GLB33798.1"/>
    </source>
</evidence>
<gene>
    <name evidence="2" type="ORF">LshimejAT787_0106820</name>
</gene>